<reference evidence="1 2" key="1">
    <citation type="submission" date="2024-09" db="EMBL/GenBank/DDBJ databases">
        <authorList>
            <person name="Sun Q."/>
            <person name="Mori K."/>
        </authorList>
    </citation>
    <scope>NUCLEOTIDE SEQUENCE [LARGE SCALE GENOMIC DNA]</scope>
    <source>
        <strain evidence="1 2">KCTC 23315</strain>
    </source>
</reference>
<organism evidence="1 2">
    <name type="scientific">Rheinheimera tilapiae</name>
    <dbReference type="NCBI Taxonomy" id="875043"/>
    <lineage>
        <taxon>Bacteria</taxon>
        <taxon>Pseudomonadati</taxon>
        <taxon>Pseudomonadota</taxon>
        <taxon>Gammaproteobacteria</taxon>
        <taxon>Chromatiales</taxon>
        <taxon>Chromatiaceae</taxon>
        <taxon>Rheinheimera</taxon>
    </lineage>
</organism>
<sequence>MHATQQEWLQLQQSYDQMEKHALWLRLLCLSLWLALVENESSVVLQAGLIGFCWLNEALWKAQQDRAGSRLLALEAALREGKDIACQWQTSWQAERPGIGGLIGSYLQAALKPTVAVSYLILAGASVYRYLF</sequence>
<proteinExistence type="predicted"/>
<gene>
    <name evidence="1" type="ORF">ACFFJP_18180</name>
</gene>
<accession>A0ABV6BJI9</accession>
<evidence type="ECO:0000313" key="2">
    <source>
        <dbReference type="Proteomes" id="UP001589813"/>
    </source>
</evidence>
<protein>
    <submittedName>
        <fullName evidence="1">Uncharacterized protein</fullName>
    </submittedName>
</protein>
<dbReference type="RefSeq" id="WP_377247634.1">
    <property type="nucleotide sequence ID" value="NZ_JBHLXP010000005.1"/>
</dbReference>
<dbReference type="EMBL" id="JBHLXP010000005">
    <property type="protein sequence ID" value="MFC0050233.1"/>
    <property type="molecule type" value="Genomic_DNA"/>
</dbReference>
<keyword evidence="2" id="KW-1185">Reference proteome</keyword>
<evidence type="ECO:0000313" key="1">
    <source>
        <dbReference type="EMBL" id="MFC0050233.1"/>
    </source>
</evidence>
<dbReference type="Proteomes" id="UP001589813">
    <property type="component" value="Unassembled WGS sequence"/>
</dbReference>
<name>A0ABV6BJI9_9GAMM</name>
<comment type="caution">
    <text evidence="1">The sequence shown here is derived from an EMBL/GenBank/DDBJ whole genome shotgun (WGS) entry which is preliminary data.</text>
</comment>